<feature type="signal peptide" evidence="1">
    <location>
        <begin position="1"/>
        <end position="18"/>
    </location>
</feature>
<accession>A0ABS7PN50</accession>
<evidence type="ECO:0000313" key="3">
    <source>
        <dbReference type="Proteomes" id="UP000706039"/>
    </source>
</evidence>
<dbReference type="InterPro" id="IPR017850">
    <property type="entry name" value="Alkaline_phosphatase_core_sf"/>
</dbReference>
<dbReference type="Gene3D" id="3.30.1360.180">
    <property type="match status" value="1"/>
</dbReference>
<dbReference type="Pfam" id="PF01663">
    <property type="entry name" value="Phosphodiest"/>
    <property type="match status" value="1"/>
</dbReference>
<proteinExistence type="predicted"/>
<dbReference type="InterPro" id="IPR002591">
    <property type="entry name" value="Phosphodiest/P_Trfase"/>
</dbReference>
<dbReference type="Gene3D" id="3.40.720.10">
    <property type="entry name" value="Alkaline Phosphatase, subunit A"/>
    <property type="match status" value="1"/>
</dbReference>
<dbReference type="PROSITE" id="PS51257">
    <property type="entry name" value="PROKAR_LIPOPROTEIN"/>
    <property type="match status" value="1"/>
</dbReference>
<keyword evidence="3" id="KW-1185">Reference proteome</keyword>
<protein>
    <submittedName>
        <fullName evidence="2">Ectonucleotide pyrophosphatase/phosphodiesterase</fullName>
    </submittedName>
</protein>
<evidence type="ECO:0000256" key="1">
    <source>
        <dbReference type="SAM" id="SignalP"/>
    </source>
</evidence>
<evidence type="ECO:0000313" key="2">
    <source>
        <dbReference type="EMBL" id="MBY8822746.1"/>
    </source>
</evidence>
<dbReference type="RefSeq" id="WP_222989804.1">
    <property type="nucleotide sequence ID" value="NZ_JAINVV010000004.1"/>
</dbReference>
<feature type="chain" id="PRO_5046472686" evidence="1">
    <location>
        <begin position="19"/>
        <end position="410"/>
    </location>
</feature>
<dbReference type="EMBL" id="JAINVV010000004">
    <property type="protein sequence ID" value="MBY8822746.1"/>
    <property type="molecule type" value="Genomic_DNA"/>
</dbReference>
<comment type="caution">
    <text evidence="2">The sequence shown here is derived from an EMBL/GenBank/DDBJ whole genome shotgun (WGS) entry which is preliminary data.</text>
</comment>
<dbReference type="Proteomes" id="UP000706039">
    <property type="component" value="Unassembled WGS sequence"/>
</dbReference>
<reference evidence="2 3" key="1">
    <citation type="submission" date="2021-08" db="EMBL/GenBank/DDBJ databases">
        <authorList>
            <person name="Tuo L."/>
        </authorList>
    </citation>
    <scope>NUCLEOTIDE SEQUENCE [LARGE SCALE GENOMIC DNA]</scope>
    <source>
        <strain evidence="2 3">JCM 31229</strain>
    </source>
</reference>
<dbReference type="CDD" id="cd16018">
    <property type="entry name" value="Enpp"/>
    <property type="match status" value="1"/>
</dbReference>
<keyword evidence="1" id="KW-0732">Signal</keyword>
<dbReference type="PANTHER" id="PTHR10151:SF120">
    <property type="entry name" value="BIS(5'-ADENOSYL)-TRIPHOSPHATASE"/>
    <property type="match status" value="1"/>
</dbReference>
<dbReference type="SUPFAM" id="SSF53649">
    <property type="entry name" value="Alkaline phosphatase-like"/>
    <property type="match status" value="1"/>
</dbReference>
<gene>
    <name evidence="2" type="ORF">K7G82_10610</name>
</gene>
<dbReference type="PANTHER" id="PTHR10151">
    <property type="entry name" value="ECTONUCLEOTIDE PYROPHOSPHATASE/PHOSPHODIESTERASE"/>
    <property type="match status" value="1"/>
</dbReference>
<organism evidence="2 3">
    <name type="scientific">Sphingomonas colocasiae</name>
    <dbReference type="NCBI Taxonomy" id="1848973"/>
    <lineage>
        <taxon>Bacteria</taxon>
        <taxon>Pseudomonadati</taxon>
        <taxon>Pseudomonadota</taxon>
        <taxon>Alphaproteobacteria</taxon>
        <taxon>Sphingomonadales</taxon>
        <taxon>Sphingomonadaceae</taxon>
        <taxon>Sphingomonas</taxon>
    </lineage>
</organism>
<name>A0ABS7PN50_9SPHN</name>
<sequence>MFRSLLATLTVLALTACATTPPPSTAPAVEQRRPVTILISIDALRPDYLERGDTPVLDALARKGVKATMRPSFPTLTFPNHYTLVTGLRPDRHGIVANTLFDPRRPNDRFQSKELAAADPFWWAEAEPIWITAEKNGILTGTMFWPGEEAPHDGIRPSDWARFDPNYTEAQRVRTVMDWMRRPAAIRPAFVTLYFDLVDKTSHKQGPHSDATIAAVREADALIGELAAGLDALGQPANLVIVSDHGMRQIEPERTVLIERLLPRGSYRLISFGPFASIDPMPGHDEIVARALLAPNPNMDCWRKADVPRRFRYGENPRVAAFLCLAKPGAEVMAGRLPTNKGDHGYDPDDPDMTALFLVHGPAFRRDGTIPAKFDNVDLYPLLASLIGVPAQPNDGDAKTLRPILRTAGD</sequence>